<feature type="region of interest" description="Disordered" evidence="1">
    <location>
        <begin position="407"/>
        <end position="426"/>
    </location>
</feature>
<proteinExistence type="predicted"/>
<dbReference type="InterPro" id="IPR016024">
    <property type="entry name" value="ARM-type_fold"/>
</dbReference>
<feature type="region of interest" description="Disordered" evidence="1">
    <location>
        <begin position="1335"/>
        <end position="1358"/>
    </location>
</feature>
<evidence type="ECO:0000259" key="2">
    <source>
        <dbReference type="Pfam" id="PF07539"/>
    </source>
</evidence>
<feature type="domain" description="U3 small nucleolar RNA-associated protein 20 N-terminal" evidence="2">
    <location>
        <begin position="1112"/>
        <end position="1729"/>
    </location>
</feature>
<feature type="compositionally biased region" description="Low complexity" evidence="1">
    <location>
        <begin position="40"/>
        <end position="50"/>
    </location>
</feature>
<dbReference type="InterPro" id="IPR011989">
    <property type="entry name" value="ARM-like"/>
</dbReference>
<feature type="compositionally biased region" description="Low complexity" evidence="1">
    <location>
        <begin position="323"/>
        <end position="336"/>
    </location>
</feature>
<gene>
    <name evidence="5" type="primary">BQ5605_C002g01588</name>
    <name evidence="5" type="ORF">BQ5605_C002G01588</name>
</gene>
<dbReference type="Pfam" id="PF20416">
    <property type="entry name" value="UTP20"/>
    <property type="match status" value="1"/>
</dbReference>
<dbReference type="InterPro" id="IPR046523">
    <property type="entry name" value="UTP20_dom"/>
</dbReference>
<feature type="region of interest" description="Disordered" evidence="1">
    <location>
        <begin position="1"/>
        <end position="59"/>
    </location>
</feature>
<dbReference type="GO" id="GO:0032040">
    <property type="term" value="C:small-subunit processome"/>
    <property type="evidence" value="ECO:0007669"/>
    <property type="project" value="TreeGrafter"/>
</dbReference>
<dbReference type="Proteomes" id="UP000249464">
    <property type="component" value="Unassembled WGS sequence"/>
</dbReference>
<feature type="compositionally biased region" description="Acidic residues" evidence="1">
    <location>
        <begin position="1339"/>
        <end position="1358"/>
    </location>
</feature>
<dbReference type="SUPFAM" id="SSF48371">
    <property type="entry name" value="ARM repeat"/>
    <property type="match status" value="3"/>
</dbReference>
<evidence type="ECO:0000256" key="1">
    <source>
        <dbReference type="SAM" id="MobiDB-lite"/>
    </source>
</evidence>
<name>A0A2X0P1Z9_9BASI</name>
<dbReference type="EMBL" id="FQNC01000041">
    <property type="protein sequence ID" value="SGY34087.1"/>
    <property type="molecule type" value="Genomic_DNA"/>
</dbReference>
<organism evidence="5 6">
    <name type="scientific">Microbotryum silenes-dioicae</name>
    <dbReference type="NCBI Taxonomy" id="796604"/>
    <lineage>
        <taxon>Eukaryota</taxon>
        <taxon>Fungi</taxon>
        <taxon>Dikarya</taxon>
        <taxon>Basidiomycota</taxon>
        <taxon>Pucciniomycotina</taxon>
        <taxon>Microbotryomycetes</taxon>
        <taxon>Microbotryales</taxon>
        <taxon>Microbotryaceae</taxon>
        <taxon>Microbotryum</taxon>
    </lineage>
</organism>
<dbReference type="InterPro" id="IPR052575">
    <property type="entry name" value="SSU_processome_comp_20"/>
</dbReference>
<sequence length="2860" mass="315903">MARTAAPAKQHKHKPKSASAIASGSSSSQPTLRTLRHHASTSSNAAASSTGPVPAPNAMSTLTPAERIALHAWKPVIKGPLFRWKSPAQLIAATQVDLQRIQARREMLHQADTASTSIAPELSEPTTETDHFQTTLFGQSLQASQLINLSSPFIAFTRDVGKKASSLPLVVHYRKQIVGSLCDALSLGKHSRSEIELCAETILDLIPPLVTDLSTLLTPLASPLITTLIAFTQPSPLEASNPRLLQKVYDVLGETFKELARDLLGSGVEMEDVWAVVRRGLGAPMVEELKDVPAMEVDEVIKEAEPPVEEEDDEEEEQEEELVAPVASTSTSTSTTPPQPPTPQAPVWGLPTNFRTTPQTRRLLASAFSYLIRKARTTTTEQDSDSGSEMDRLMLLMIEDVVETETTFDESAQQGKKRKGKVGRAQELGSPKAFAEGLLWSLIESCTAANGHLHSRTAPIVRSSLQVVVSRAGASSELVPQAFQAFLSTLANHSKSTEIYSVVVDEVIEASRVLVEGEKDWTKLEYGLKFVDCVAASKKGGRISATAKPQLFAILASYSKLVASTSTLASFVQTYTSAIISLLLQASFKDVLSGAVRDSIDVLWTASSTFANACTLALALDDVAWPHYSTSIANHVLTTTAKYLEGEEEGDVEFGQLSNQTNAMTLLARLAWSGRLASLRESSGGLSKSWEKVVTDRCEALIRAWIQSYSESTKIVDDDATHEVLNALLVLPQLPSHRTALLSLLCDLIIAISPTPAMQARTKFLETAANPAQVLGAALLSIARTQGTSDHVVDRLRPSVLKILQGFSWHRGIMQGIAGLELASASSASASMTDQASQVYEAVVPNLLSEDSSLRLTSLEILTTLFEEKDKMALDLMEKMMEVERMALSVQGAREKSMKVRKIGIVAHAQLGKEGQGTEMIVGVLLRHLTAMLKVNFKPLWPEAIQALSLLSQRFPNEVWAIASKQLIVVATRDSSLYVSRKPEWALAAKEGVESYQVVFEEPQVRDHAIEDLRNVVVQRLGLFEGGVEHEKTKIAVLVEVQIAPERLVLQSYEAQLLELFCVIPDLAQRHSRDFVTVFLGCFQREDGPGSKVDDSIVTYVDPNESTKERQLRLRAWLAMFAKFSSPKALYRADVLAAHFRYLLAFPDTEVQKLALDCLLRWKTPAVVANAGRLRNMLEPTRLRDELLQFVSGTDAGGLEPNHRADVVPLFIRISYGIMTSRLGRASASSGQGRAGRRAAILGALKTCSSEELGILVDLVIGPMQGYIVSAPGEEFHFASQSLNIAGKRQLGFLGFLADVLKHLGKHLVSRWHELIAANLNLLYFAQKGIEAENATSGEVDEVEEDCEEDENDSDEPETAMAPLRHIRQVALKRWADFFRLEVDFDHTPYIKAAFPVIIAPRLPSLAAENAQAPSALLELFCTWSIRRDLLNHLVVHDRSLLPKLYGCLTTRNVKPAVILRIFDIVDSLLEFASEEGGKEGEVGRTIVQPSVEELLVQLGGLFAVTTATMDAKAEVGQRQITLLSSLAPYVKSSEQATHLLTLITPLLRKPNKTVPERTKTDLLKILTSLYPLARPEPSNPLFDRCCEVISALFSNNRTRNARLQTVAAFNAIASTEDSLAQVAHIVEELNSYSVKRSEEPDFDRRLAAFSSLNEDTYRTIRPADWIIVIHNMLFFVQDQDELAIRSNASFTLRRFVEIAGSTSETNEEIKSVLVRTFLPGLRNALRSKLEIVRSEVLGVYASAVEHCKGVVELDQLKCLLVDGDQEANFFYNIMHIQVHRRTRALRRLADEVEAGKISSKVVSDIFLPLVDHFILGAEETKDSDLVNETVQCIARLAKHLAWSAYNKVARHYLKFSKVSGSSQKACLRAVVGVLKGFHFDLLNDPRLLEITTTKLLAELQRFLEKRDETSNEEMRIPVAEGISAILQHLPAESKSVHESALLMTLSQILRSKDQHVRDLTRSTICNIVASSDPATIGIAVKELRRALQRGPQLHVLAFSVHAILVRLSEPAGSTPDFDDALDEIVPVLGDDAFGNPAKDRQSQEFRAKTKFREVRSFKSVDSFEILARHVSPSKIAALLVPLRTTLQRTESAMVMKEVEDVFKALIQGLTTSAKLDTPGLLDLCHSLISANSDFLRPARVVPRKAGKNGKAAPDFHVQLARDNGDERDHFVKNAHRFVSFGLELFNTAFRKSQFDLDSPIIIARLEPLVSLVGNTLYSDEPVVLARSMRVTASLIRCPLKSIGDAAPILLKQMINIVQRSGSTESDLAQSTLRTLAGLIRDCKTVSLREDQLTVLLQLIGPDLKEADRQGALFQLLRSIMARKFVAPEIYDLMDKVAEMLVTNQSSGVREVCRSIYLQFLLDYPQGRGRLKTSLTFLTKNLSFVHESGRLSVLELLNAILSKFATQLVDGAAELFFIGFVMVVANDESTKCREMAAELVKILFTRLPKESRHGLLNLLHAWTGKKQPAQLARTAIQLFGVAIDALGDEGKGATPPILDVLGDILDDSQERLQQAEESGDASSIKLDNNWQLPYQALQALAHVFKAFPALVSPDQSSSRRLWQMVQGHLLFPHIWIHTSSARLLGSLYAANPTALARTDFPEEHPLSTPSLLDAAQKGCLQLKSSALDEPLAMQIVKNLFFAAKCFDARRSASEATAAEDENEEEDAVDDGAQRQADPLRWLFTRLSYQARQAHIARPSVHALTAGQWSLQPSSILRWFAAVISHLDKTHLERFLVQMATPIFRISEDPNAQDPQMVELQNLAREVQELLQSKVGTTMYSNVHTTIRQRAAERRNERKTAIALQVSSSKRWLASAAINNPELDAQRKAKRSEQKTRQKKRKNAAFADQKGRFGKRSRRDD</sequence>
<feature type="compositionally biased region" description="Basic residues" evidence="1">
    <location>
        <begin position="2851"/>
        <end position="2860"/>
    </location>
</feature>
<keyword evidence="6" id="KW-1185">Reference proteome</keyword>
<dbReference type="Pfam" id="PF23099">
    <property type="entry name" value="UTP20_C"/>
    <property type="match status" value="1"/>
</dbReference>
<dbReference type="InterPro" id="IPR057525">
    <property type="entry name" value="UTP20_C"/>
</dbReference>
<dbReference type="STRING" id="796604.A0A2X0P1Z9"/>
<evidence type="ECO:0000259" key="4">
    <source>
        <dbReference type="Pfam" id="PF23099"/>
    </source>
</evidence>
<feature type="domain" description="U3 small nucleolar RNA-associated protein 20 C-terminal" evidence="4">
    <location>
        <begin position="2576"/>
        <end position="2842"/>
    </location>
</feature>
<protein>
    <submittedName>
        <fullName evidence="5">BQ5605_C002g01588 protein</fullName>
    </submittedName>
</protein>
<dbReference type="PANTHER" id="PTHR17695">
    <property type="entry name" value="SMALL SUBUNIT PROCESSOME COMPONENT 20 HOMOLOG"/>
    <property type="match status" value="1"/>
</dbReference>
<dbReference type="InterPro" id="IPR011430">
    <property type="entry name" value="UTP20_N"/>
</dbReference>
<evidence type="ECO:0000313" key="5">
    <source>
        <dbReference type="EMBL" id="SGY34087.1"/>
    </source>
</evidence>
<dbReference type="PANTHER" id="PTHR17695:SF11">
    <property type="entry name" value="SMALL SUBUNIT PROCESSOME COMPONENT 20 HOMOLOG"/>
    <property type="match status" value="1"/>
</dbReference>
<dbReference type="GO" id="GO:0030686">
    <property type="term" value="C:90S preribosome"/>
    <property type="evidence" value="ECO:0007669"/>
    <property type="project" value="TreeGrafter"/>
</dbReference>
<dbReference type="Gene3D" id="1.25.10.10">
    <property type="entry name" value="Leucine-rich Repeat Variant"/>
    <property type="match status" value="2"/>
</dbReference>
<evidence type="ECO:0000313" key="6">
    <source>
        <dbReference type="Proteomes" id="UP000249464"/>
    </source>
</evidence>
<feature type="domain" description="U3 small nucleolar RNA-associated protein 20" evidence="3">
    <location>
        <begin position="1906"/>
        <end position="2129"/>
    </location>
</feature>
<feature type="region of interest" description="Disordered" evidence="1">
    <location>
        <begin position="304"/>
        <end position="351"/>
    </location>
</feature>
<dbReference type="Pfam" id="PF07539">
    <property type="entry name" value="UTP20_N"/>
    <property type="match status" value="1"/>
</dbReference>
<feature type="compositionally biased region" description="Acidic residues" evidence="1">
    <location>
        <begin position="306"/>
        <end position="322"/>
    </location>
</feature>
<feature type="region of interest" description="Disordered" evidence="1">
    <location>
        <begin position="2822"/>
        <end position="2860"/>
    </location>
</feature>
<accession>A0A2X0P1Z9</accession>
<reference evidence="5 6" key="1">
    <citation type="submission" date="2016-11" db="EMBL/GenBank/DDBJ databases">
        <authorList>
            <person name="Jaros S."/>
            <person name="Januszkiewicz K."/>
            <person name="Wedrychowicz H."/>
        </authorList>
    </citation>
    <scope>NUCLEOTIDE SEQUENCE [LARGE SCALE GENOMIC DNA]</scope>
</reference>
<feature type="compositionally biased region" description="Low complexity" evidence="1">
    <location>
        <begin position="17"/>
        <end position="28"/>
    </location>
</feature>
<evidence type="ECO:0000259" key="3">
    <source>
        <dbReference type="Pfam" id="PF20416"/>
    </source>
</evidence>
<feature type="compositionally biased region" description="Basic and acidic residues" evidence="1">
    <location>
        <begin position="2823"/>
        <end position="2835"/>
    </location>
</feature>